<evidence type="ECO:0000256" key="13">
    <source>
        <dbReference type="PIRSR" id="PIRSR634015-3"/>
    </source>
</evidence>
<feature type="chain" id="PRO_5012686983" description="Aminopeptidase N" evidence="14">
    <location>
        <begin position="33"/>
        <end position="492"/>
    </location>
</feature>
<dbReference type="GO" id="GO:0016285">
    <property type="term" value="F:alanyl aminopeptidase activity"/>
    <property type="evidence" value="ECO:0007669"/>
    <property type="project" value="UniProtKB-EC"/>
</dbReference>
<feature type="active site" description="Proton donor" evidence="12">
    <location>
        <position position="414"/>
    </location>
</feature>
<comment type="subcellular location">
    <subcellularLocation>
        <location evidence="2">Cytoplasm</location>
    </subcellularLocation>
</comment>
<evidence type="ECO:0000256" key="6">
    <source>
        <dbReference type="ARBA" id="ARBA00022490"/>
    </source>
</evidence>
<evidence type="ECO:0000256" key="10">
    <source>
        <dbReference type="ARBA" id="ARBA00022833"/>
    </source>
</evidence>
<feature type="signal peptide" evidence="14">
    <location>
        <begin position="1"/>
        <end position="32"/>
    </location>
</feature>
<keyword evidence="14" id="KW-0732">Signal</keyword>
<evidence type="ECO:0000256" key="12">
    <source>
        <dbReference type="PIRSR" id="PIRSR634015-1"/>
    </source>
</evidence>
<evidence type="ECO:0000259" key="16">
    <source>
        <dbReference type="Pfam" id="PF17900"/>
    </source>
</evidence>
<evidence type="ECO:0000256" key="9">
    <source>
        <dbReference type="ARBA" id="ARBA00022801"/>
    </source>
</evidence>
<reference evidence="17 18" key="1">
    <citation type="submission" date="2017-04" db="EMBL/GenBank/DDBJ databases">
        <authorList>
            <person name="Afonso C.L."/>
            <person name="Miller P.J."/>
            <person name="Scott M.A."/>
            <person name="Spackman E."/>
            <person name="Goraichik I."/>
            <person name="Dimitrov K.M."/>
            <person name="Suarez D.L."/>
            <person name="Swayne D.E."/>
        </authorList>
    </citation>
    <scope>NUCLEOTIDE SEQUENCE [LARGE SCALE GENOMIC DNA]</scope>
    <source>
        <strain evidence="17 18">KR-140</strain>
    </source>
</reference>
<dbReference type="InterPro" id="IPR027268">
    <property type="entry name" value="Peptidase_M4/M1_CTD_sf"/>
</dbReference>
<dbReference type="GO" id="GO:0006508">
    <property type="term" value="P:proteolysis"/>
    <property type="evidence" value="ECO:0007669"/>
    <property type="project" value="UniProtKB-KW"/>
</dbReference>
<keyword evidence="11" id="KW-0482">Metalloprotease</keyword>
<keyword evidence="8 13" id="KW-0479">Metal-binding</keyword>
<feature type="domain" description="Peptidase M1 membrane alanine aminopeptidase" evidence="15">
    <location>
        <begin position="325"/>
        <end position="451"/>
    </location>
</feature>
<feature type="binding site" evidence="13">
    <location>
        <position position="344"/>
    </location>
    <ligand>
        <name>Zn(2+)</name>
        <dbReference type="ChEBI" id="CHEBI:29105"/>
        <note>catalytic</note>
    </ligand>
</feature>
<dbReference type="InterPro" id="IPR001930">
    <property type="entry name" value="Peptidase_M1"/>
</dbReference>
<feature type="active site" description="Proton acceptor" evidence="12">
    <location>
        <position position="341"/>
    </location>
</feature>
<keyword evidence="17" id="KW-0031">Aminopeptidase</keyword>
<evidence type="ECO:0000259" key="15">
    <source>
        <dbReference type="Pfam" id="PF01433"/>
    </source>
</evidence>
<dbReference type="InterPro" id="IPR014782">
    <property type="entry name" value="Peptidase_M1_dom"/>
</dbReference>
<protein>
    <recommendedName>
        <fullName evidence="5">Aminopeptidase N</fullName>
        <ecNumber evidence="4">3.4.11.2</ecNumber>
    </recommendedName>
</protein>
<evidence type="ECO:0000256" key="3">
    <source>
        <dbReference type="ARBA" id="ARBA00010136"/>
    </source>
</evidence>
<evidence type="ECO:0000256" key="5">
    <source>
        <dbReference type="ARBA" id="ARBA00015611"/>
    </source>
</evidence>
<feature type="binding site" evidence="13">
    <location>
        <position position="363"/>
    </location>
    <ligand>
        <name>Zn(2+)</name>
        <dbReference type="ChEBI" id="CHEBI:29105"/>
        <note>catalytic</note>
    </ligand>
</feature>
<dbReference type="InterPro" id="IPR034015">
    <property type="entry name" value="M1_LTA4H"/>
</dbReference>
<evidence type="ECO:0000256" key="14">
    <source>
        <dbReference type="SAM" id="SignalP"/>
    </source>
</evidence>
<dbReference type="GO" id="GO:0005737">
    <property type="term" value="C:cytoplasm"/>
    <property type="evidence" value="ECO:0007669"/>
    <property type="project" value="UniProtKB-SubCell"/>
</dbReference>
<dbReference type="Pfam" id="PF17900">
    <property type="entry name" value="Peptidase_M1_N"/>
    <property type="match status" value="1"/>
</dbReference>
<dbReference type="RefSeq" id="WP_245808482.1">
    <property type="nucleotide sequence ID" value="NZ_FWWU01000009.1"/>
</dbReference>
<accession>A0A1W1VNE1</accession>
<evidence type="ECO:0000256" key="8">
    <source>
        <dbReference type="ARBA" id="ARBA00022723"/>
    </source>
</evidence>
<dbReference type="SUPFAM" id="SSF63737">
    <property type="entry name" value="Leukotriene A4 hydrolase N-terminal domain"/>
    <property type="match status" value="1"/>
</dbReference>
<keyword evidence="7" id="KW-0645">Protease</keyword>
<dbReference type="AlphaFoldDB" id="A0A1W1VNE1"/>
<dbReference type="STRING" id="695939.SAMN00790413_02552"/>
<evidence type="ECO:0000256" key="11">
    <source>
        <dbReference type="ARBA" id="ARBA00023049"/>
    </source>
</evidence>
<keyword evidence="18" id="KW-1185">Reference proteome</keyword>
<dbReference type="CDD" id="cd09603">
    <property type="entry name" value="M1_APN_like"/>
    <property type="match status" value="1"/>
</dbReference>
<dbReference type="PRINTS" id="PR00756">
    <property type="entry name" value="ALADIPTASE"/>
</dbReference>
<keyword evidence="9" id="KW-0378">Hydrolase</keyword>
<dbReference type="SUPFAM" id="SSF55486">
    <property type="entry name" value="Metalloproteases ('zincins'), catalytic domain"/>
    <property type="match status" value="1"/>
</dbReference>
<dbReference type="Proteomes" id="UP000192582">
    <property type="component" value="Unassembled WGS sequence"/>
</dbReference>
<sequence>MNGSRLTVKLPLLPRLAVLGLLALTASGWSVAAGGAASSPAPTLGDALFPGLGQLGLDVQHYDVALSVDRPGTAELRGVVTLTLGSTRLLPTIRLDFTGPEVGAVRWNGQPVPFVVEAGAQKLTVTPPASLRPGETARLTVEYGGRAGTVTDPDLGLDLGWEGVLEAGTNYTLSEPHGAHSFLPSNDHPADTATFTTRLTVPAGFTAAASGVEDLIAEGAEARAGRHTFVFHQARPIPTYALGLHIGHLERVESPAVPVGPGGAPVVRRDYFPMGTPDRVRAAYRRTDEMLRALSGWFGPYPFAAYGVAVLPPQVDVPALETATLSTMPVESSNEQVALHELAHQWFGNAVPLRRWADVWLNEGFATYAELLWTEAQGGDGPAMVRRWYARLQSRGTRPLVAATQEELFDSTAYQRGALTLHALRLAVGDAAFRDFLHTYTARFSGGSSSNNAVDTADFLALVRERVGAAGEAAVRPWVFDVGLPPLPVGEK</sequence>
<dbReference type="GO" id="GO:0008237">
    <property type="term" value="F:metallopeptidase activity"/>
    <property type="evidence" value="ECO:0007669"/>
    <property type="project" value="UniProtKB-KW"/>
</dbReference>
<dbReference type="InterPro" id="IPR045357">
    <property type="entry name" value="Aminopeptidase_N-like_N"/>
</dbReference>
<dbReference type="InterPro" id="IPR042097">
    <property type="entry name" value="Aminopeptidase_N-like_N_sf"/>
</dbReference>
<dbReference type="Pfam" id="PF01433">
    <property type="entry name" value="Peptidase_M1"/>
    <property type="match status" value="1"/>
</dbReference>
<proteinExistence type="inferred from homology"/>
<evidence type="ECO:0000256" key="4">
    <source>
        <dbReference type="ARBA" id="ARBA00012564"/>
    </source>
</evidence>
<dbReference type="Gene3D" id="1.10.390.10">
    <property type="entry name" value="Neutral Protease Domain 2"/>
    <property type="match status" value="1"/>
</dbReference>
<evidence type="ECO:0000256" key="7">
    <source>
        <dbReference type="ARBA" id="ARBA00022670"/>
    </source>
</evidence>
<evidence type="ECO:0000256" key="2">
    <source>
        <dbReference type="ARBA" id="ARBA00004496"/>
    </source>
</evidence>
<dbReference type="EC" id="3.4.11.2" evidence="4"/>
<comment type="cofactor">
    <cofactor evidence="13">
        <name>Zn(2+)</name>
        <dbReference type="ChEBI" id="CHEBI:29105"/>
    </cofactor>
    <text evidence="13">Binds 1 zinc ion per subunit.</text>
</comment>
<name>A0A1W1VNE1_9DEIO</name>
<gene>
    <name evidence="17" type="ORF">SAMN00790413_02552</name>
</gene>
<dbReference type="Gene3D" id="2.60.40.1730">
    <property type="entry name" value="tricorn interacting facor f3 domain"/>
    <property type="match status" value="1"/>
</dbReference>
<organism evidence="17 18">
    <name type="scientific">Deinococcus hopiensis KR-140</name>
    <dbReference type="NCBI Taxonomy" id="695939"/>
    <lineage>
        <taxon>Bacteria</taxon>
        <taxon>Thermotogati</taxon>
        <taxon>Deinococcota</taxon>
        <taxon>Deinococci</taxon>
        <taxon>Deinococcales</taxon>
        <taxon>Deinococcaceae</taxon>
        <taxon>Deinococcus</taxon>
    </lineage>
</organism>
<evidence type="ECO:0000313" key="18">
    <source>
        <dbReference type="Proteomes" id="UP000192582"/>
    </source>
</evidence>
<comment type="catalytic activity">
    <reaction evidence="1">
        <text>Release of an N-terminal amino acid, Xaa-|-Yaa- from a peptide, amide or arylamide. Xaa is preferably Ala, but may be most amino acids including Pro (slow action). When a terminal hydrophobic residue is followed by a prolyl residue, the two may be released as an intact Xaa-Pro dipeptide.</text>
        <dbReference type="EC" id="3.4.11.2"/>
    </reaction>
</comment>
<keyword evidence="6" id="KW-0963">Cytoplasm</keyword>
<keyword evidence="10 13" id="KW-0862">Zinc</keyword>
<dbReference type="PANTHER" id="PTHR45726">
    <property type="entry name" value="LEUKOTRIENE A-4 HYDROLASE"/>
    <property type="match status" value="1"/>
</dbReference>
<comment type="similarity">
    <text evidence="3">Belongs to the peptidase M1 family.</text>
</comment>
<feature type="binding site" evidence="13">
    <location>
        <position position="340"/>
    </location>
    <ligand>
        <name>Zn(2+)</name>
        <dbReference type="ChEBI" id="CHEBI:29105"/>
        <note>catalytic</note>
    </ligand>
</feature>
<feature type="domain" description="Aminopeptidase N-like N-terminal" evidence="16">
    <location>
        <begin position="60"/>
        <end position="240"/>
    </location>
</feature>
<dbReference type="PANTHER" id="PTHR45726:SF3">
    <property type="entry name" value="LEUKOTRIENE A-4 HYDROLASE"/>
    <property type="match status" value="1"/>
</dbReference>
<evidence type="ECO:0000256" key="1">
    <source>
        <dbReference type="ARBA" id="ARBA00000098"/>
    </source>
</evidence>
<evidence type="ECO:0000313" key="17">
    <source>
        <dbReference type="EMBL" id="SMB94838.1"/>
    </source>
</evidence>
<dbReference type="GO" id="GO:0008270">
    <property type="term" value="F:zinc ion binding"/>
    <property type="evidence" value="ECO:0007669"/>
    <property type="project" value="InterPro"/>
</dbReference>
<dbReference type="EMBL" id="FWWU01000009">
    <property type="protein sequence ID" value="SMB94838.1"/>
    <property type="molecule type" value="Genomic_DNA"/>
</dbReference>